<dbReference type="RefSeq" id="WP_147928984.1">
    <property type="nucleotide sequence ID" value="NZ_VOXD01000002.1"/>
</dbReference>
<dbReference type="OrthoDB" id="1490740at2"/>
<evidence type="ECO:0000256" key="1">
    <source>
        <dbReference type="SAM" id="SignalP"/>
    </source>
</evidence>
<keyword evidence="1" id="KW-0732">Signal</keyword>
<gene>
    <name evidence="2" type="ORF">FUA23_01755</name>
</gene>
<name>A0A5C7FMT5_9BACT</name>
<keyword evidence="3" id="KW-1185">Reference proteome</keyword>
<dbReference type="AlphaFoldDB" id="A0A5C7FMT5"/>
<feature type="chain" id="PRO_5023088961" description="Tetratricopeptide repeat protein" evidence="1">
    <location>
        <begin position="21"/>
        <end position="497"/>
    </location>
</feature>
<dbReference type="InterPro" id="IPR011990">
    <property type="entry name" value="TPR-like_helical_dom_sf"/>
</dbReference>
<proteinExistence type="predicted"/>
<comment type="caution">
    <text evidence="2">The sequence shown here is derived from an EMBL/GenBank/DDBJ whole genome shotgun (WGS) entry which is preliminary data.</text>
</comment>
<evidence type="ECO:0000313" key="2">
    <source>
        <dbReference type="EMBL" id="TXF91444.1"/>
    </source>
</evidence>
<evidence type="ECO:0008006" key="4">
    <source>
        <dbReference type="Google" id="ProtNLM"/>
    </source>
</evidence>
<feature type="signal peptide" evidence="1">
    <location>
        <begin position="1"/>
        <end position="20"/>
    </location>
</feature>
<protein>
    <recommendedName>
        <fullName evidence="4">Tetratricopeptide repeat protein</fullName>
    </recommendedName>
</protein>
<sequence>MRYLQIILLLAFTTSLQADALSSRLRLLLPGDDAPTVNERQFLYQRVSLLFDVLENDKVGRKSIKKRIKKISSRLEDDYLRVYAPDARLADAFLTGRYNDATAALLTALAFEEFDVEYEGYVDHWEAYLVADPDRVNTVVYQPGHQKHKDNAELAFRRNYLELLRATLLADLPNMSNKEVDELFERYYYKPEKKLSFGQLTAFMQFRRAQAAYSAKDYTLAVELLENALSKEDRPAFLVLRKAAELQIKAINRPEVEGDIPTLFQQWSEAPDNKYLPAALLQHFDEQQRLLIAEGRIGEAADLLADYLNRAPAGKITWAGEMSRLQKYRLLSHHFLNGNISEARRIAENLYAEDPENETVKYLLGEIVIDQLRRSRATGRAFSSAVETAATDFPFIRRQDRFADLLLRELAWKVRDVFAEENGPGGEDALRTFRNSLVDIPINESRKIWTLTAFIAASNYYFRAEDYARARFYVEEGLKYNAGDEYLLHRRELLARY</sequence>
<evidence type="ECO:0000313" key="3">
    <source>
        <dbReference type="Proteomes" id="UP000321907"/>
    </source>
</evidence>
<accession>A0A5C7FMT5</accession>
<dbReference type="SUPFAM" id="SSF48452">
    <property type="entry name" value="TPR-like"/>
    <property type="match status" value="1"/>
</dbReference>
<reference evidence="2 3" key="1">
    <citation type="submission" date="2019-08" db="EMBL/GenBank/DDBJ databases">
        <title>Lewinella sp. strain SSH13 Genome sequencing and assembly.</title>
        <authorList>
            <person name="Kim I."/>
        </authorList>
    </citation>
    <scope>NUCLEOTIDE SEQUENCE [LARGE SCALE GENOMIC DNA]</scope>
    <source>
        <strain evidence="2 3">SSH13</strain>
    </source>
</reference>
<organism evidence="2 3">
    <name type="scientific">Neolewinella aurantiaca</name>
    <dbReference type="NCBI Taxonomy" id="2602767"/>
    <lineage>
        <taxon>Bacteria</taxon>
        <taxon>Pseudomonadati</taxon>
        <taxon>Bacteroidota</taxon>
        <taxon>Saprospiria</taxon>
        <taxon>Saprospirales</taxon>
        <taxon>Lewinellaceae</taxon>
        <taxon>Neolewinella</taxon>
    </lineage>
</organism>
<dbReference type="EMBL" id="VOXD01000002">
    <property type="protein sequence ID" value="TXF91444.1"/>
    <property type="molecule type" value="Genomic_DNA"/>
</dbReference>
<dbReference type="Proteomes" id="UP000321907">
    <property type="component" value="Unassembled WGS sequence"/>
</dbReference>